<organism evidence="1">
    <name type="scientific">Aphanomyces astaci</name>
    <name type="common">Crayfish plague agent</name>
    <dbReference type="NCBI Taxonomy" id="112090"/>
    <lineage>
        <taxon>Eukaryota</taxon>
        <taxon>Sar</taxon>
        <taxon>Stramenopiles</taxon>
        <taxon>Oomycota</taxon>
        <taxon>Saprolegniomycetes</taxon>
        <taxon>Saprolegniales</taxon>
        <taxon>Verrucalvaceae</taxon>
        <taxon>Aphanomyces</taxon>
    </lineage>
</organism>
<dbReference type="GeneID" id="20816812"/>
<protein>
    <submittedName>
        <fullName evidence="1">Uncharacterized protein</fullName>
    </submittedName>
</protein>
<evidence type="ECO:0000313" key="1">
    <source>
        <dbReference type="EMBL" id="ETV69441.1"/>
    </source>
</evidence>
<sequence length="123" mass="13411">MNAMSMITHVLDRCFLHHYYGSNPYKMYTSLNGSQLHVPASLVLAGTFVVRCQTPNSPDLNVLDLGYFASIQSLQNNVSELASQLQALPWGYKRQRATVDVEGDLVVVLGASMAVAAAADVEH</sequence>
<name>W4FR55_APHAT</name>
<dbReference type="AlphaFoldDB" id="W4FR55"/>
<dbReference type="VEuPathDB" id="FungiDB:H257_14816"/>
<gene>
    <name evidence="1" type="ORF">H257_14816</name>
</gene>
<dbReference type="RefSeq" id="XP_009841014.1">
    <property type="nucleotide sequence ID" value="XM_009842712.1"/>
</dbReference>
<accession>W4FR55</accession>
<dbReference type="EMBL" id="KI913176">
    <property type="protein sequence ID" value="ETV69441.1"/>
    <property type="molecule type" value="Genomic_DNA"/>
</dbReference>
<proteinExistence type="predicted"/>
<reference evidence="1" key="1">
    <citation type="submission" date="2013-12" db="EMBL/GenBank/DDBJ databases">
        <title>The Genome Sequence of Aphanomyces astaci APO3.</title>
        <authorList>
            <consortium name="The Broad Institute Genomics Platform"/>
            <person name="Russ C."/>
            <person name="Tyler B."/>
            <person name="van West P."/>
            <person name="Dieguez-Uribeondo J."/>
            <person name="Young S.K."/>
            <person name="Zeng Q."/>
            <person name="Gargeya S."/>
            <person name="Fitzgerald M."/>
            <person name="Abouelleil A."/>
            <person name="Alvarado L."/>
            <person name="Chapman S.B."/>
            <person name="Gainer-Dewar J."/>
            <person name="Goldberg J."/>
            <person name="Griggs A."/>
            <person name="Gujja S."/>
            <person name="Hansen M."/>
            <person name="Howarth C."/>
            <person name="Imamovic A."/>
            <person name="Ireland A."/>
            <person name="Larimer J."/>
            <person name="McCowan C."/>
            <person name="Murphy C."/>
            <person name="Pearson M."/>
            <person name="Poon T.W."/>
            <person name="Priest M."/>
            <person name="Roberts A."/>
            <person name="Saif S."/>
            <person name="Shea T."/>
            <person name="Sykes S."/>
            <person name="Wortman J."/>
            <person name="Nusbaum C."/>
            <person name="Birren B."/>
        </authorList>
    </citation>
    <scope>NUCLEOTIDE SEQUENCE [LARGE SCALE GENOMIC DNA]</scope>
    <source>
        <strain evidence="1">APO3</strain>
    </source>
</reference>